<keyword evidence="1" id="KW-0677">Repeat</keyword>
<evidence type="ECO:0000256" key="1">
    <source>
        <dbReference type="ARBA" id="ARBA00022737"/>
    </source>
</evidence>
<evidence type="ECO:0000313" key="7">
    <source>
        <dbReference type="Proteomes" id="UP000019373"/>
    </source>
</evidence>
<dbReference type="Pfam" id="PF17111">
    <property type="entry name" value="PigL_N"/>
    <property type="match status" value="1"/>
</dbReference>
<dbReference type="GeneID" id="19243001"/>
<dbReference type="HOGENOM" id="CLU_011933_0_0_1"/>
<keyword evidence="7" id="KW-1185">Reference proteome</keyword>
<dbReference type="InterPro" id="IPR002110">
    <property type="entry name" value="Ankyrin_rpt"/>
</dbReference>
<feature type="region of interest" description="Disordered" evidence="4">
    <location>
        <begin position="316"/>
        <end position="342"/>
    </location>
</feature>
<dbReference type="EMBL" id="KE721230">
    <property type="protein sequence ID" value="ERF71232.1"/>
    <property type="molecule type" value="Genomic_DNA"/>
</dbReference>
<dbReference type="InterPro" id="IPR031348">
    <property type="entry name" value="PigL_N"/>
</dbReference>
<feature type="region of interest" description="Disordered" evidence="4">
    <location>
        <begin position="811"/>
        <end position="843"/>
    </location>
</feature>
<dbReference type="Pfam" id="PF00023">
    <property type="entry name" value="Ank"/>
    <property type="match status" value="1"/>
</dbReference>
<dbReference type="GO" id="GO:2000812">
    <property type="term" value="P:regulation of barbed-end actin filament capping"/>
    <property type="evidence" value="ECO:0007669"/>
    <property type="project" value="TreeGrafter"/>
</dbReference>
<dbReference type="InterPro" id="IPR036770">
    <property type="entry name" value="Ankyrin_rpt-contain_sf"/>
</dbReference>
<dbReference type="PANTHER" id="PTHR24189:SF50">
    <property type="entry name" value="ANKYRIN REPEAT AND SOCS BOX PROTEIN 2"/>
    <property type="match status" value="1"/>
</dbReference>
<evidence type="ECO:0000256" key="4">
    <source>
        <dbReference type="SAM" id="MobiDB-lite"/>
    </source>
</evidence>
<sequence length="1003" mass="111442">MEAGASVLTFIAVALQSTKSIYEAVSGIKSGPQQVESLASAVRTLDSVLTQLSNCPAVKSADPETDLKVILSLIESCKGDVSHYEGELRKVRISLNDKKTEKAWKKVKTILQEKDFQRMWDGVNHHVSALGFQLNILQSNRGLVCKDKLVQIDEAISERAVRDHVNMAVALQQSEEVSVINANVKDLRDTSHSMQEQIRDTFAHVIPKIEHISEMSLAQSENVCVLLRAIQDQVSGLSTEIRRPERIARLQPQCSKGLDPTDDCGDPEEDCEPLESIERLCQLAKQKGGALSNNDAEVIISDLDALLAFASVPSLHTKSKSPVPGKRQSGMVQEKNNHSSNRELKRMRNLLGSSDTLVVNQKGKAESHRLSTFKNRKISSKRSRKEIPKAYGKITMTTTESHYIATSDSSQEQITTSPQTTREFTASLNAVLDHPRFQANLTVSFHQHATADGFFSLCPSISVGLIRPNNSAVFECVRYGDMDGLLSLIGQGKASLRDCDSYGTPLLHYAIGQPTVCEFLIQNGADVDEMARSPFWGVPCLPLSITSLLYTEDQPRERLECRRLLLRAGADPTIEERSDVAGSPVREVVLAGDREYLQETLDLGAGFIDLEERDEIGRTLLLLLAYNRFEGCNPAKFDLLLRRGSNIHARDDEGKTCLHICIRLAECENVLEEQECLVLLVQNGADVNACDNNGHSISETAYTVSNHYYYDLDLGGYRGDLWDSVLLQCGYDINEKRKGFPRRSEYVESYTRQDFESLWRGREELCPYYHDPPGWDPDGDLESLDGSWEGYPENFSGGEDSEGLTLTGHVVESEDEETTERMLDHHLSPGADDSYTTPDPRKSLFPVSRISPALEIDTLESTLSTWQNLASPQTVSDEEELCQVSDMSGPGTPYENWPTAPQTTLPAQNFQAGSVSGVFELLEPNPWLWENGDRHPVLRGIILAHRFSRRPQAWGPVIGSPLARDETTMQLVFPWNPGIDLETSASIPHHLQRYGTTGALSSI</sequence>
<dbReference type="Gene3D" id="1.25.40.20">
    <property type="entry name" value="Ankyrin repeat-containing domain"/>
    <property type="match status" value="2"/>
</dbReference>
<dbReference type="AlphaFoldDB" id="U1G1V2"/>
<reference evidence="7" key="1">
    <citation type="journal article" date="2014" name="BMC Genomics">
        <title>Genome characteristics reveal the impact of lichenization on lichen-forming fungus Endocarpon pusillum Hedwig (Verrucariales, Ascomycota).</title>
        <authorList>
            <person name="Wang Y.-Y."/>
            <person name="Liu B."/>
            <person name="Zhang X.-Y."/>
            <person name="Zhou Q.-M."/>
            <person name="Zhang T."/>
            <person name="Li H."/>
            <person name="Yu Y.-F."/>
            <person name="Zhang X.-L."/>
            <person name="Hao X.-Y."/>
            <person name="Wang M."/>
            <person name="Wang L."/>
            <person name="Wei J.-C."/>
        </authorList>
    </citation>
    <scope>NUCLEOTIDE SEQUENCE [LARGE SCALE GENOMIC DNA]</scope>
    <source>
        <strain evidence="7">Z07020 / HMAS-L-300199</strain>
    </source>
</reference>
<keyword evidence="2 3" id="KW-0040">ANK repeat</keyword>
<dbReference type="GO" id="GO:0005737">
    <property type="term" value="C:cytoplasm"/>
    <property type="evidence" value="ECO:0007669"/>
    <property type="project" value="TreeGrafter"/>
</dbReference>
<dbReference type="InterPro" id="IPR050745">
    <property type="entry name" value="Multifunctional_regulatory"/>
</dbReference>
<gene>
    <name evidence="6" type="ORF">EPUS_08150</name>
</gene>
<organism evidence="6 7">
    <name type="scientific">Endocarpon pusillum (strain Z07020 / HMAS-L-300199)</name>
    <name type="common">Lichen-forming fungus</name>
    <dbReference type="NCBI Taxonomy" id="1263415"/>
    <lineage>
        <taxon>Eukaryota</taxon>
        <taxon>Fungi</taxon>
        <taxon>Dikarya</taxon>
        <taxon>Ascomycota</taxon>
        <taxon>Pezizomycotina</taxon>
        <taxon>Eurotiomycetes</taxon>
        <taxon>Chaetothyriomycetidae</taxon>
        <taxon>Verrucariales</taxon>
        <taxon>Verrucariaceae</taxon>
        <taxon>Endocarpon</taxon>
    </lineage>
</organism>
<dbReference type="Proteomes" id="UP000019373">
    <property type="component" value="Unassembled WGS sequence"/>
</dbReference>
<evidence type="ECO:0000259" key="5">
    <source>
        <dbReference type="Pfam" id="PF17111"/>
    </source>
</evidence>
<dbReference type="PANTHER" id="PTHR24189">
    <property type="entry name" value="MYOTROPHIN"/>
    <property type="match status" value="1"/>
</dbReference>
<feature type="domain" description="Azaphilone pigments biosynthesis cluster protein L N-terminal" evidence="5">
    <location>
        <begin position="4"/>
        <end position="119"/>
    </location>
</feature>
<dbReference type="SMART" id="SM00248">
    <property type="entry name" value="ANK"/>
    <property type="match status" value="4"/>
</dbReference>
<dbReference type="GO" id="GO:0005634">
    <property type="term" value="C:nucleus"/>
    <property type="evidence" value="ECO:0007669"/>
    <property type="project" value="TreeGrafter"/>
</dbReference>
<dbReference type="RefSeq" id="XP_007803120.1">
    <property type="nucleotide sequence ID" value="XM_007804929.1"/>
</dbReference>
<evidence type="ECO:0000256" key="3">
    <source>
        <dbReference type="PROSITE-ProRule" id="PRU00023"/>
    </source>
</evidence>
<name>U1G1V2_ENDPU</name>
<dbReference type="OrthoDB" id="4139874at2759"/>
<evidence type="ECO:0000256" key="2">
    <source>
        <dbReference type="ARBA" id="ARBA00023043"/>
    </source>
</evidence>
<dbReference type="PROSITE" id="PS50088">
    <property type="entry name" value="ANK_REPEAT"/>
    <property type="match status" value="1"/>
</dbReference>
<dbReference type="OMA" id="TESHYIA"/>
<evidence type="ECO:0000313" key="6">
    <source>
        <dbReference type="EMBL" id="ERF71232.1"/>
    </source>
</evidence>
<dbReference type="SUPFAM" id="SSF48403">
    <property type="entry name" value="Ankyrin repeat"/>
    <property type="match status" value="1"/>
</dbReference>
<protein>
    <recommendedName>
        <fullName evidence="5">Azaphilone pigments biosynthesis cluster protein L N-terminal domain-containing protein</fullName>
    </recommendedName>
</protein>
<feature type="repeat" description="ANK" evidence="3">
    <location>
        <begin position="653"/>
        <end position="692"/>
    </location>
</feature>
<accession>U1G1V2</accession>
<dbReference type="eggNOG" id="ENOG502RPVI">
    <property type="taxonomic scope" value="Eukaryota"/>
</dbReference>
<proteinExistence type="predicted"/>